<proteinExistence type="predicted"/>
<dbReference type="InterPro" id="IPR000537">
    <property type="entry name" value="UbiA_prenyltransferase"/>
</dbReference>
<feature type="transmembrane region" description="Helical" evidence="5">
    <location>
        <begin position="136"/>
        <end position="157"/>
    </location>
</feature>
<dbReference type="CDD" id="cd13961">
    <property type="entry name" value="PT_UbiA_DGGGPS"/>
    <property type="match status" value="1"/>
</dbReference>
<keyword evidence="3 5" id="KW-1133">Transmembrane helix</keyword>
<feature type="transmembrane region" description="Helical" evidence="5">
    <location>
        <begin position="163"/>
        <end position="182"/>
    </location>
</feature>
<dbReference type="InterPro" id="IPR044878">
    <property type="entry name" value="UbiA_sf"/>
</dbReference>
<keyword evidence="4 5" id="KW-0472">Membrane</keyword>
<sequence>MFERSIHLLKGFWRLTRLEHGIILIIAVFIGAIITSKNLVPLDTFIYASLSVLCIEVGTFALNDYFDLDVDIKNKRIDRPLVSGDLKPRTAFYLSCFSIPLGVFFSIFLNWICFLIAMVNAIISVFYDFKFKKFKFVGNFYIAFTMAIPFIFGSAMITTEIPAIIYFISLIAFLSGIGREIMKDVMDIEGDILRDTRSFPMIIGKKRSIKLSVLFYLAAVILSLVPFIVNIDEVFFNNLGYLIIVAISDTLFIYISLRMLFKPDFKNLEFERRYSLVAMSIGLLAFLVGPFLG</sequence>
<dbReference type="PANTHER" id="PTHR42723">
    <property type="entry name" value="CHLOROPHYLL SYNTHASE"/>
    <property type="match status" value="1"/>
</dbReference>
<protein>
    <submittedName>
        <fullName evidence="6">Prenyltransferase</fullName>
    </submittedName>
</protein>
<evidence type="ECO:0000313" key="7">
    <source>
        <dbReference type="Proteomes" id="UP000317158"/>
    </source>
</evidence>
<accession>A0A520KS35</accession>
<feature type="transmembrane region" description="Helical" evidence="5">
    <location>
        <begin position="273"/>
        <end position="292"/>
    </location>
</feature>
<evidence type="ECO:0000256" key="2">
    <source>
        <dbReference type="ARBA" id="ARBA00022692"/>
    </source>
</evidence>
<comment type="subcellular location">
    <subcellularLocation>
        <location evidence="1">Cell membrane</location>
        <topology evidence="1">Multi-pass membrane protein</topology>
    </subcellularLocation>
</comment>
<evidence type="ECO:0000256" key="3">
    <source>
        <dbReference type="ARBA" id="ARBA00022989"/>
    </source>
</evidence>
<name>A0A520KS35_METT2</name>
<feature type="transmembrane region" description="Helical" evidence="5">
    <location>
        <begin position="109"/>
        <end position="129"/>
    </location>
</feature>
<dbReference type="AlphaFoldDB" id="A0A520KS35"/>
<dbReference type="Gene3D" id="1.10.357.140">
    <property type="entry name" value="UbiA prenyltransferase"/>
    <property type="match status" value="1"/>
</dbReference>
<comment type="caution">
    <text evidence="6">The sequence shown here is derived from an EMBL/GenBank/DDBJ whole genome shotgun (WGS) entry which is preliminary data.</text>
</comment>
<dbReference type="EMBL" id="RXIF01000006">
    <property type="protein sequence ID" value="RZN64589.1"/>
    <property type="molecule type" value="Genomic_DNA"/>
</dbReference>
<dbReference type="GO" id="GO:0005886">
    <property type="term" value="C:plasma membrane"/>
    <property type="evidence" value="ECO:0007669"/>
    <property type="project" value="UniProtKB-SubCell"/>
</dbReference>
<dbReference type="Pfam" id="PF01040">
    <property type="entry name" value="UbiA"/>
    <property type="match status" value="1"/>
</dbReference>
<dbReference type="Gene3D" id="1.20.120.1780">
    <property type="entry name" value="UbiA prenyltransferase"/>
    <property type="match status" value="1"/>
</dbReference>
<dbReference type="GO" id="GO:0016765">
    <property type="term" value="F:transferase activity, transferring alkyl or aryl (other than methyl) groups"/>
    <property type="evidence" value="ECO:0007669"/>
    <property type="project" value="InterPro"/>
</dbReference>
<feature type="transmembrane region" description="Helical" evidence="5">
    <location>
        <begin position="21"/>
        <end position="39"/>
    </location>
</feature>
<feature type="transmembrane region" description="Helical" evidence="5">
    <location>
        <begin position="241"/>
        <end position="261"/>
    </location>
</feature>
<evidence type="ECO:0000313" key="6">
    <source>
        <dbReference type="EMBL" id="RZN64589.1"/>
    </source>
</evidence>
<dbReference type="Proteomes" id="UP000317158">
    <property type="component" value="Unassembled WGS sequence"/>
</dbReference>
<dbReference type="InterPro" id="IPR050475">
    <property type="entry name" value="Prenyltransferase_related"/>
</dbReference>
<evidence type="ECO:0000256" key="1">
    <source>
        <dbReference type="ARBA" id="ARBA00004651"/>
    </source>
</evidence>
<evidence type="ECO:0000256" key="4">
    <source>
        <dbReference type="ARBA" id="ARBA00023136"/>
    </source>
</evidence>
<feature type="transmembrane region" description="Helical" evidence="5">
    <location>
        <begin position="211"/>
        <end position="229"/>
    </location>
</feature>
<organism evidence="6 7">
    <name type="scientific">Methanoliparum thermophilum</name>
    <dbReference type="NCBI Taxonomy" id="2491083"/>
    <lineage>
        <taxon>Archaea</taxon>
        <taxon>Methanobacteriati</taxon>
        <taxon>Methanobacteriota</taxon>
        <taxon>Candidatus Methanoliparia</taxon>
        <taxon>Candidatus Methanoliparales</taxon>
        <taxon>Candidatus Methanoliparaceae</taxon>
        <taxon>Candidatus Methanoliparum</taxon>
    </lineage>
</organism>
<reference evidence="6 7" key="1">
    <citation type="journal article" date="2019" name="Nat. Microbiol.">
        <title>Wide diversity of methane and short-chain alkane metabolisms in uncultured archaea.</title>
        <authorList>
            <person name="Borrel G."/>
            <person name="Adam P.S."/>
            <person name="McKay L.J."/>
            <person name="Chen L.X."/>
            <person name="Sierra-Garcia I.N."/>
            <person name="Sieber C.M."/>
            <person name="Letourneur Q."/>
            <person name="Ghozlane A."/>
            <person name="Andersen G.L."/>
            <person name="Li W.J."/>
            <person name="Hallam S.J."/>
            <person name="Muyzer G."/>
            <person name="de Oliveira V.M."/>
            <person name="Inskeep W.P."/>
            <person name="Banfield J.F."/>
            <person name="Gribaldo S."/>
        </authorList>
    </citation>
    <scope>NUCLEOTIDE SEQUENCE [LARGE SCALE GENOMIC DNA]</scope>
    <source>
        <strain evidence="6">NM1a</strain>
    </source>
</reference>
<keyword evidence="6" id="KW-0808">Transferase</keyword>
<gene>
    <name evidence="6" type="ORF">EF806_04440</name>
</gene>
<evidence type="ECO:0000256" key="5">
    <source>
        <dbReference type="SAM" id="Phobius"/>
    </source>
</evidence>
<keyword evidence="2 5" id="KW-0812">Transmembrane</keyword>
<dbReference type="PANTHER" id="PTHR42723:SF1">
    <property type="entry name" value="CHLOROPHYLL SYNTHASE, CHLOROPLASTIC"/>
    <property type="match status" value="1"/>
</dbReference>